<keyword evidence="1" id="KW-0472">Membrane</keyword>
<keyword evidence="1" id="KW-1133">Transmembrane helix</keyword>
<dbReference type="Proteomes" id="UP000318294">
    <property type="component" value="Unassembled WGS sequence"/>
</dbReference>
<keyword evidence="3" id="KW-1185">Reference proteome</keyword>
<keyword evidence="1" id="KW-0812">Transmembrane</keyword>
<sequence>MRLQNLTIGVRLALAVGVMALGMLIAAGGLLGTSAWLVAPKTAQAVRVNELAVIATEWGQLADVQNQRQVIIARFGVQNPELKRAVEANIEKARERVNDLQETLSR</sequence>
<protein>
    <submittedName>
        <fullName evidence="2">Uncharacterized protein</fullName>
    </submittedName>
</protein>
<evidence type="ECO:0000313" key="2">
    <source>
        <dbReference type="EMBL" id="TSE33079.1"/>
    </source>
</evidence>
<gene>
    <name evidence="2" type="ORF">Tchar_01887</name>
</gene>
<organism evidence="2 3">
    <name type="scientific">Tepidimonas charontis</name>
    <dbReference type="NCBI Taxonomy" id="2267262"/>
    <lineage>
        <taxon>Bacteria</taxon>
        <taxon>Pseudomonadati</taxon>
        <taxon>Pseudomonadota</taxon>
        <taxon>Betaproteobacteria</taxon>
        <taxon>Burkholderiales</taxon>
        <taxon>Tepidimonas</taxon>
    </lineage>
</organism>
<accession>A0A554XBC7</accession>
<feature type="transmembrane region" description="Helical" evidence="1">
    <location>
        <begin position="12"/>
        <end position="39"/>
    </location>
</feature>
<reference evidence="2 3" key="1">
    <citation type="submission" date="2019-07" db="EMBL/GenBank/DDBJ databases">
        <title>Tepidimonas charontis SPSP-6 draft genome.</title>
        <authorList>
            <person name="Da Costa M.S."/>
            <person name="Froufe H.J.C."/>
            <person name="Egas C."/>
            <person name="Albuquerque L."/>
        </authorList>
    </citation>
    <scope>NUCLEOTIDE SEQUENCE [LARGE SCALE GENOMIC DNA]</scope>
    <source>
        <strain evidence="2 3">SPSP-6</strain>
    </source>
</reference>
<proteinExistence type="predicted"/>
<comment type="caution">
    <text evidence="2">The sequence shown here is derived from an EMBL/GenBank/DDBJ whole genome shotgun (WGS) entry which is preliminary data.</text>
</comment>
<dbReference type="EMBL" id="VJON01000032">
    <property type="protein sequence ID" value="TSE33079.1"/>
    <property type="molecule type" value="Genomic_DNA"/>
</dbReference>
<dbReference type="RefSeq" id="WP_144328814.1">
    <property type="nucleotide sequence ID" value="NZ_VJON01000032.1"/>
</dbReference>
<evidence type="ECO:0000313" key="3">
    <source>
        <dbReference type="Proteomes" id="UP000318294"/>
    </source>
</evidence>
<dbReference type="AlphaFoldDB" id="A0A554XBC7"/>
<name>A0A554XBC7_9BURK</name>
<evidence type="ECO:0000256" key="1">
    <source>
        <dbReference type="SAM" id="Phobius"/>
    </source>
</evidence>